<keyword evidence="7 8" id="KW-0472">Membrane</keyword>
<feature type="transmembrane region" description="Helical" evidence="8">
    <location>
        <begin position="327"/>
        <end position="345"/>
    </location>
</feature>
<keyword evidence="11" id="KW-1185">Reference proteome</keyword>
<dbReference type="HOGENOM" id="CLU_029688_1_0_9"/>
<dbReference type="InterPro" id="IPR004501">
    <property type="entry name" value="PTS_EIIC_3"/>
</dbReference>
<dbReference type="GO" id="GO:0008982">
    <property type="term" value="F:protein-N(PI)-phosphohistidine-sugar phosphotransferase activity"/>
    <property type="evidence" value="ECO:0007669"/>
    <property type="project" value="InterPro"/>
</dbReference>
<dbReference type="Proteomes" id="UP000004470">
    <property type="component" value="Unassembled WGS sequence"/>
</dbReference>
<dbReference type="PANTHER" id="PTHR33989:SF4">
    <property type="entry name" value="PTS SYSTEM N,N'-DIACETYLCHITOBIOSE-SPECIFIC EIIC COMPONENT"/>
    <property type="match status" value="1"/>
</dbReference>
<keyword evidence="2" id="KW-0813">Transport</keyword>
<organism evidence="10 11">
    <name type="scientific">Pediococcus acidilactici DSM 20284</name>
    <dbReference type="NCBI Taxonomy" id="862514"/>
    <lineage>
        <taxon>Bacteria</taxon>
        <taxon>Bacillati</taxon>
        <taxon>Bacillota</taxon>
        <taxon>Bacilli</taxon>
        <taxon>Lactobacillales</taxon>
        <taxon>Lactobacillaceae</taxon>
        <taxon>Pediococcus</taxon>
        <taxon>Pediococcus acidilactici group</taxon>
    </lineage>
</organism>
<keyword evidence="10" id="KW-0808">Transferase</keyword>
<evidence type="ECO:0000256" key="4">
    <source>
        <dbReference type="ARBA" id="ARBA00022597"/>
    </source>
</evidence>
<keyword evidence="5 8" id="KW-0812">Transmembrane</keyword>
<protein>
    <submittedName>
        <fullName evidence="10">PTS system, lactose/cellobiose family IIC component</fullName>
        <ecNumber evidence="10">2.7.1.69</ecNumber>
    </submittedName>
</protein>
<feature type="transmembrane region" description="Helical" evidence="8">
    <location>
        <begin position="31"/>
        <end position="51"/>
    </location>
</feature>
<evidence type="ECO:0000313" key="10">
    <source>
        <dbReference type="EMBL" id="EFL95603.1"/>
    </source>
</evidence>
<keyword evidence="3" id="KW-1003">Cell membrane</keyword>
<dbReference type="GO" id="GO:0005886">
    <property type="term" value="C:plasma membrane"/>
    <property type="evidence" value="ECO:0007669"/>
    <property type="project" value="UniProtKB-SubCell"/>
</dbReference>
<dbReference type="eggNOG" id="COG1455">
    <property type="taxonomic scope" value="Bacteria"/>
</dbReference>
<feature type="transmembrane region" description="Helical" evidence="8">
    <location>
        <begin position="203"/>
        <end position="225"/>
    </location>
</feature>
<dbReference type="RefSeq" id="WP_004166425.1">
    <property type="nucleotide sequence ID" value="NZ_GL397067.1"/>
</dbReference>
<evidence type="ECO:0000256" key="7">
    <source>
        <dbReference type="ARBA" id="ARBA00023136"/>
    </source>
</evidence>
<feature type="domain" description="PTS EIIC type-3" evidence="9">
    <location>
        <begin position="8"/>
        <end position="347"/>
    </location>
</feature>
<accession>E0NGB7</accession>
<proteinExistence type="predicted"/>
<feature type="transmembrane region" description="Helical" evidence="8">
    <location>
        <begin position="160"/>
        <end position="183"/>
    </location>
</feature>
<feature type="transmembrane region" description="Helical" evidence="8">
    <location>
        <begin position="63"/>
        <end position="86"/>
    </location>
</feature>
<evidence type="ECO:0000313" key="11">
    <source>
        <dbReference type="Proteomes" id="UP000004470"/>
    </source>
</evidence>
<sequence length="347" mass="37802">MNNFMNWVQSSLMPPLAKAGNNKYLVSIRNGLVLTLPAVISGSIFLIIANIPIPAWTNFMKPYMGAMGVAVNGSFGIISLLATIGIGYELAKALDLDAINGAGLSTMAFIVTSFNSKLTLDTDNFASSGLFTAIVCSFISVSILRLFVKKDWIIKLPKGVPAAVSQSFASLTPAFLILLFFWGLRVPLHFDINHFIQSIFHPLLFAMNSLPGIMFYTLLVSILWVAGIHGDMTLQGISDPIFLQFLAANGVAYAHHQTIPYITSLGFSSLFVNVGGTGATIMLVFWMLSSKSKAYRELGKVAFPSALFEINEPVIFGFPVVMNPITLIPFIVIPQVLTITTYLWLCT</sequence>
<evidence type="ECO:0000256" key="5">
    <source>
        <dbReference type="ARBA" id="ARBA00022692"/>
    </source>
</evidence>
<evidence type="ECO:0000256" key="1">
    <source>
        <dbReference type="ARBA" id="ARBA00004651"/>
    </source>
</evidence>
<comment type="caution">
    <text evidence="10">The sequence shown here is derived from an EMBL/GenBank/DDBJ whole genome shotgun (WGS) entry which is preliminary data.</text>
</comment>
<dbReference type="InterPro" id="IPR051088">
    <property type="entry name" value="PTS_Sugar-EIIC/EIIB"/>
</dbReference>
<evidence type="ECO:0000256" key="8">
    <source>
        <dbReference type="SAM" id="Phobius"/>
    </source>
</evidence>
<dbReference type="GO" id="GO:1901264">
    <property type="term" value="P:carbohydrate derivative transport"/>
    <property type="evidence" value="ECO:0007669"/>
    <property type="project" value="TreeGrafter"/>
</dbReference>
<comment type="subcellular location">
    <subcellularLocation>
        <location evidence="1">Cell membrane</location>
        <topology evidence="1">Multi-pass membrane protein</topology>
    </subcellularLocation>
</comment>
<dbReference type="NCBIfam" id="TIGR00410">
    <property type="entry name" value="lacE"/>
    <property type="match status" value="1"/>
</dbReference>
<feature type="transmembrane region" description="Helical" evidence="8">
    <location>
        <begin position="98"/>
        <end position="116"/>
    </location>
</feature>
<dbReference type="EC" id="2.7.1.69" evidence="10"/>
<dbReference type="Pfam" id="PF02378">
    <property type="entry name" value="PTS_EIIC"/>
    <property type="match status" value="1"/>
</dbReference>
<dbReference type="AlphaFoldDB" id="E0NGB7"/>
<dbReference type="PANTHER" id="PTHR33989">
    <property type="match status" value="1"/>
</dbReference>
<evidence type="ECO:0000256" key="3">
    <source>
        <dbReference type="ARBA" id="ARBA00022475"/>
    </source>
</evidence>
<evidence type="ECO:0000256" key="6">
    <source>
        <dbReference type="ARBA" id="ARBA00022989"/>
    </source>
</evidence>
<dbReference type="PROSITE" id="PS51105">
    <property type="entry name" value="PTS_EIIC_TYPE_3"/>
    <property type="match status" value="1"/>
</dbReference>
<dbReference type="GO" id="GO:0009401">
    <property type="term" value="P:phosphoenolpyruvate-dependent sugar phosphotransferase system"/>
    <property type="evidence" value="ECO:0007669"/>
    <property type="project" value="InterPro"/>
</dbReference>
<dbReference type="EMBL" id="AEEG01000004">
    <property type="protein sequence ID" value="EFL95603.1"/>
    <property type="molecule type" value="Genomic_DNA"/>
</dbReference>
<name>E0NGB7_PEDAC</name>
<feature type="transmembrane region" description="Helical" evidence="8">
    <location>
        <begin position="128"/>
        <end position="148"/>
    </location>
</feature>
<keyword evidence="6 8" id="KW-1133">Transmembrane helix</keyword>
<evidence type="ECO:0000256" key="2">
    <source>
        <dbReference type="ARBA" id="ARBA00022448"/>
    </source>
</evidence>
<gene>
    <name evidence="10" type="ORF">HMPREF0623_1340</name>
</gene>
<reference evidence="10" key="1">
    <citation type="submission" date="2010-07" db="EMBL/GenBank/DDBJ databases">
        <authorList>
            <person name="Muzny D."/>
            <person name="Qin X."/>
            <person name="Deng J."/>
            <person name="Jiang H."/>
            <person name="Liu Y."/>
            <person name="Qu J."/>
            <person name="Song X.-Z."/>
            <person name="Zhang L."/>
            <person name="Thornton R."/>
            <person name="Coyle M."/>
            <person name="Francisco L."/>
            <person name="Jackson L."/>
            <person name="Javaid M."/>
            <person name="Korchina V."/>
            <person name="Kovar C."/>
            <person name="Mata R."/>
            <person name="Mathew T."/>
            <person name="Ngo R."/>
            <person name="Nguyen L."/>
            <person name="Nguyen N."/>
            <person name="Okwuonu G."/>
            <person name="Ongeri F."/>
            <person name="Pham C."/>
            <person name="Simmons D."/>
            <person name="Wilczek-Boney K."/>
            <person name="Hale W."/>
            <person name="Jakkamsetti A."/>
            <person name="Pham P."/>
            <person name="Ruth R."/>
            <person name="San Lucas F."/>
            <person name="Warren J."/>
            <person name="Zhang J."/>
            <person name="Zhao Z."/>
            <person name="Zhou C."/>
            <person name="Zhu D."/>
            <person name="Lee S."/>
            <person name="Bess C."/>
            <person name="Blankenburg K."/>
            <person name="Forbes L."/>
            <person name="Fu Q."/>
            <person name="Gubbala S."/>
            <person name="Hirani K."/>
            <person name="Jayaseelan J.C."/>
            <person name="Lara F."/>
            <person name="Munidasa M."/>
            <person name="Palculict T."/>
            <person name="Patil S."/>
            <person name="Pu L.-L."/>
            <person name="Saada N."/>
            <person name="Tang L."/>
            <person name="Weissenberger G."/>
            <person name="Zhu Y."/>
            <person name="Hemphill L."/>
            <person name="Shang Y."/>
            <person name="Youmans B."/>
            <person name="Ayvaz T."/>
            <person name="Ross M."/>
            <person name="Santibanez J."/>
            <person name="Aqrawi P."/>
            <person name="Gross S."/>
            <person name="Joshi V."/>
            <person name="Fowler G."/>
            <person name="Nazareth L."/>
            <person name="Reid J."/>
            <person name="Worley K."/>
            <person name="Petrosino J."/>
            <person name="Highlander S."/>
            <person name="Gibbs R."/>
        </authorList>
    </citation>
    <scope>NUCLEOTIDE SEQUENCE [LARGE SCALE GENOMIC DNA]</scope>
    <source>
        <strain evidence="10">DSM 20284</strain>
    </source>
</reference>
<keyword evidence="4" id="KW-0762">Sugar transport</keyword>
<dbReference type="InterPro" id="IPR003352">
    <property type="entry name" value="PTS_EIIC"/>
</dbReference>
<feature type="transmembrane region" description="Helical" evidence="8">
    <location>
        <begin position="267"/>
        <end position="289"/>
    </location>
</feature>
<evidence type="ECO:0000259" key="9">
    <source>
        <dbReference type="PROSITE" id="PS51105"/>
    </source>
</evidence>